<sequence length="165" mass="18803">MHPLPWQLLCDRPQLLSFFRSVKLISSLYGDSRLPYYFLPTNISALPMMSRKNIIVVQFPPSTNEELATCIRFALSAVRHMPKILTLKLLNTWINSQSFVDILHMVSTSATNLLHLELHRQYSRSAPFDLDDVPVSPLTCVQKQRRNVLIAIHSSPAANSITFDL</sequence>
<reference evidence="1 2" key="1">
    <citation type="submission" date="2014-06" db="EMBL/GenBank/DDBJ databases">
        <title>Evolutionary Origins and Diversification of the Mycorrhizal Mutualists.</title>
        <authorList>
            <consortium name="DOE Joint Genome Institute"/>
            <consortium name="Mycorrhizal Genomics Consortium"/>
            <person name="Kohler A."/>
            <person name="Kuo A."/>
            <person name="Nagy L.G."/>
            <person name="Floudas D."/>
            <person name="Copeland A."/>
            <person name="Barry K.W."/>
            <person name="Cichocki N."/>
            <person name="Veneault-Fourrey C."/>
            <person name="LaButti K."/>
            <person name="Lindquist E.A."/>
            <person name="Lipzen A."/>
            <person name="Lundell T."/>
            <person name="Morin E."/>
            <person name="Murat C."/>
            <person name="Riley R."/>
            <person name="Ohm R."/>
            <person name="Sun H."/>
            <person name="Tunlid A."/>
            <person name="Henrissat B."/>
            <person name="Grigoriev I.V."/>
            <person name="Hibbett D.S."/>
            <person name="Martin F."/>
        </authorList>
    </citation>
    <scope>NUCLEOTIDE SEQUENCE [LARGE SCALE GENOMIC DNA]</scope>
    <source>
        <strain evidence="1 2">SS14</strain>
    </source>
</reference>
<accession>A0A0C9UXS1</accession>
<dbReference type="HOGENOM" id="CLU_1611825_0_0_1"/>
<dbReference type="Proteomes" id="UP000054279">
    <property type="component" value="Unassembled WGS sequence"/>
</dbReference>
<proteinExistence type="predicted"/>
<organism evidence="1 2">
    <name type="scientific">Sphaerobolus stellatus (strain SS14)</name>
    <dbReference type="NCBI Taxonomy" id="990650"/>
    <lineage>
        <taxon>Eukaryota</taxon>
        <taxon>Fungi</taxon>
        <taxon>Dikarya</taxon>
        <taxon>Basidiomycota</taxon>
        <taxon>Agaricomycotina</taxon>
        <taxon>Agaricomycetes</taxon>
        <taxon>Phallomycetidae</taxon>
        <taxon>Geastrales</taxon>
        <taxon>Sphaerobolaceae</taxon>
        <taxon>Sphaerobolus</taxon>
    </lineage>
</organism>
<gene>
    <name evidence="1" type="ORF">M422DRAFT_263903</name>
</gene>
<keyword evidence="2" id="KW-1185">Reference proteome</keyword>
<evidence type="ECO:0000313" key="1">
    <source>
        <dbReference type="EMBL" id="KIJ34102.1"/>
    </source>
</evidence>
<name>A0A0C9UXS1_SPHS4</name>
<dbReference type="EMBL" id="KN837204">
    <property type="protein sequence ID" value="KIJ34102.1"/>
    <property type="molecule type" value="Genomic_DNA"/>
</dbReference>
<dbReference type="AlphaFoldDB" id="A0A0C9UXS1"/>
<protein>
    <submittedName>
        <fullName evidence="1">Unplaced genomic scaffold SPHSTscaffold_129, whole genome shotgun sequence</fullName>
    </submittedName>
</protein>
<evidence type="ECO:0000313" key="2">
    <source>
        <dbReference type="Proteomes" id="UP000054279"/>
    </source>
</evidence>